<dbReference type="Pfam" id="PF20174">
    <property type="entry name" value="DUF6540"/>
    <property type="match status" value="1"/>
</dbReference>
<proteinExistence type="predicted"/>
<reference evidence="2" key="1">
    <citation type="submission" date="2021-12" db="EMBL/GenBank/DDBJ databases">
        <authorList>
            <person name="Zaccaron A."/>
            <person name="Stergiopoulos I."/>
        </authorList>
    </citation>
    <scope>NUCLEOTIDE SEQUENCE</scope>
    <source>
        <strain evidence="2">Race5_Kim</strain>
    </source>
</reference>
<dbReference type="OrthoDB" id="2999773at2759"/>
<reference evidence="2" key="2">
    <citation type="journal article" date="2022" name="Microb. Genom.">
        <title>A chromosome-scale genome assembly of the tomato pathogen Cladosporium fulvum reveals a compartmentalized genome architecture and the presence of a dispensable chromosome.</title>
        <authorList>
            <person name="Zaccaron A.Z."/>
            <person name="Chen L.H."/>
            <person name="Samaras A."/>
            <person name="Stergiopoulos I."/>
        </authorList>
    </citation>
    <scope>NUCLEOTIDE SEQUENCE</scope>
    <source>
        <strain evidence="2">Race5_Kim</strain>
    </source>
</reference>
<dbReference type="AlphaFoldDB" id="A0A9Q8PA75"/>
<accession>A0A9Q8PA75</accession>
<evidence type="ECO:0000313" key="3">
    <source>
        <dbReference type="Proteomes" id="UP000756132"/>
    </source>
</evidence>
<dbReference type="KEGG" id="ffu:CLAFUR5_07103"/>
<evidence type="ECO:0000256" key="1">
    <source>
        <dbReference type="SAM" id="MobiDB-lite"/>
    </source>
</evidence>
<name>A0A9Q8PA75_PASFU</name>
<sequence length="197" mass="21916">MRLSRPLLQPPAPHLKRDNSRTLDVQGLCDARRQYSVHALTAPSTTQQSPRQRTPLSIPFEVVRDYDISKDRAVGSRKFAIARIPRRYWQQEDGAGSDLPMCKRKDEDEGGGYVDNHPVDELERGCTSVEAPGPSLNKASEAGPDKRTKSEVRDCQWWIKQVVKALVDEGILGALFDGSREETAKLIGDAMAALPVH</sequence>
<dbReference type="InterPro" id="IPR046670">
    <property type="entry name" value="DUF6540"/>
</dbReference>
<organism evidence="2 3">
    <name type="scientific">Passalora fulva</name>
    <name type="common">Tomato leaf mold</name>
    <name type="synonym">Cladosporium fulvum</name>
    <dbReference type="NCBI Taxonomy" id="5499"/>
    <lineage>
        <taxon>Eukaryota</taxon>
        <taxon>Fungi</taxon>
        <taxon>Dikarya</taxon>
        <taxon>Ascomycota</taxon>
        <taxon>Pezizomycotina</taxon>
        <taxon>Dothideomycetes</taxon>
        <taxon>Dothideomycetidae</taxon>
        <taxon>Mycosphaerellales</taxon>
        <taxon>Mycosphaerellaceae</taxon>
        <taxon>Fulvia</taxon>
    </lineage>
</organism>
<feature type="region of interest" description="Disordered" evidence="1">
    <location>
        <begin position="95"/>
        <end position="148"/>
    </location>
</feature>
<dbReference type="EMBL" id="CP090168">
    <property type="protein sequence ID" value="UJO18721.1"/>
    <property type="molecule type" value="Genomic_DNA"/>
</dbReference>
<keyword evidence="3" id="KW-1185">Reference proteome</keyword>
<dbReference type="GeneID" id="71986981"/>
<evidence type="ECO:0000313" key="2">
    <source>
        <dbReference type="EMBL" id="UJO18721.1"/>
    </source>
</evidence>
<protein>
    <submittedName>
        <fullName evidence="2">Uncharacterized protein</fullName>
    </submittedName>
</protein>
<gene>
    <name evidence="2" type="ORF">CLAFUR5_07103</name>
</gene>
<dbReference type="Proteomes" id="UP000756132">
    <property type="component" value="Chromosome 6"/>
</dbReference>
<dbReference type="RefSeq" id="XP_047763087.1">
    <property type="nucleotide sequence ID" value="XM_047906251.1"/>
</dbReference>